<feature type="domain" description="Mitochondrial splicing suppressor 51-like C-terminal" evidence="1">
    <location>
        <begin position="22"/>
        <end position="134"/>
    </location>
</feature>
<name>A0AAD7FCB7_9AGAR</name>
<sequence>MLQLSRAPLTIHHTPLLIRDASELACCTDCQSRNKRRIYSNHPVHYHEYVAQVGSDYAPPDLVVAFDSGASQPQYRAAWKQTIQLLVERGVPLVFTAFCQEEALNGGKFLISSGAALVSDLGPCHNPWGSLLNRKALGPARSFDSNSMCLAGGFRRG</sequence>
<protein>
    <recommendedName>
        <fullName evidence="1">Mitochondrial splicing suppressor 51-like C-terminal domain-containing protein</fullName>
    </recommendedName>
</protein>
<organism evidence="2 3">
    <name type="scientific">Roridomyces roridus</name>
    <dbReference type="NCBI Taxonomy" id="1738132"/>
    <lineage>
        <taxon>Eukaryota</taxon>
        <taxon>Fungi</taxon>
        <taxon>Dikarya</taxon>
        <taxon>Basidiomycota</taxon>
        <taxon>Agaricomycotina</taxon>
        <taxon>Agaricomycetes</taxon>
        <taxon>Agaricomycetidae</taxon>
        <taxon>Agaricales</taxon>
        <taxon>Marasmiineae</taxon>
        <taxon>Mycenaceae</taxon>
        <taxon>Roridomyces</taxon>
    </lineage>
</organism>
<dbReference type="EMBL" id="JARKIF010000035">
    <property type="protein sequence ID" value="KAJ7610448.1"/>
    <property type="molecule type" value="Genomic_DNA"/>
</dbReference>
<evidence type="ECO:0000313" key="2">
    <source>
        <dbReference type="EMBL" id="KAJ7610448.1"/>
    </source>
</evidence>
<dbReference type="PANTHER" id="PTHR46920">
    <property type="match status" value="1"/>
</dbReference>
<keyword evidence="3" id="KW-1185">Reference proteome</keyword>
<comment type="caution">
    <text evidence="2">The sequence shown here is derived from an EMBL/GenBank/DDBJ whole genome shotgun (WGS) entry which is preliminary data.</text>
</comment>
<reference evidence="2" key="1">
    <citation type="submission" date="2023-03" db="EMBL/GenBank/DDBJ databases">
        <title>Massive genome expansion in bonnet fungi (Mycena s.s.) driven by repeated elements and novel gene families across ecological guilds.</title>
        <authorList>
            <consortium name="Lawrence Berkeley National Laboratory"/>
            <person name="Harder C.B."/>
            <person name="Miyauchi S."/>
            <person name="Viragh M."/>
            <person name="Kuo A."/>
            <person name="Thoen E."/>
            <person name="Andreopoulos B."/>
            <person name="Lu D."/>
            <person name="Skrede I."/>
            <person name="Drula E."/>
            <person name="Henrissat B."/>
            <person name="Morin E."/>
            <person name="Kohler A."/>
            <person name="Barry K."/>
            <person name="LaButti K."/>
            <person name="Morin E."/>
            <person name="Salamov A."/>
            <person name="Lipzen A."/>
            <person name="Mereny Z."/>
            <person name="Hegedus B."/>
            <person name="Baldrian P."/>
            <person name="Stursova M."/>
            <person name="Weitz H."/>
            <person name="Taylor A."/>
            <person name="Grigoriev I.V."/>
            <person name="Nagy L.G."/>
            <person name="Martin F."/>
            <person name="Kauserud H."/>
        </authorList>
    </citation>
    <scope>NUCLEOTIDE SEQUENCE</scope>
    <source>
        <strain evidence="2">9284</strain>
    </source>
</reference>
<dbReference type="InterPro" id="IPR046824">
    <property type="entry name" value="Mss51-like_C"/>
</dbReference>
<proteinExistence type="predicted"/>
<accession>A0AAD7FCB7</accession>
<gene>
    <name evidence="2" type="ORF">FB45DRAFT_333628</name>
</gene>
<dbReference type="AlphaFoldDB" id="A0AAD7FCB7"/>
<evidence type="ECO:0000313" key="3">
    <source>
        <dbReference type="Proteomes" id="UP001221142"/>
    </source>
</evidence>
<dbReference type="PANTHER" id="PTHR46920:SF1">
    <property type="entry name" value="PROTEIN MSS51 HOMOLOG, MITOCHONDRIAL-RELATED"/>
    <property type="match status" value="1"/>
</dbReference>
<dbReference type="InterPro" id="IPR052839">
    <property type="entry name" value="Mito_gene_expr_regulator"/>
</dbReference>
<dbReference type="Proteomes" id="UP001221142">
    <property type="component" value="Unassembled WGS sequence"/>
</dbReference>
<dbReference type="Pfam" id="PF20179">
    <property type="entry name" value="MSS51_C"/>
    <property type="match status" value="1"/>
</dbReference>
<evidence type="ECO:0000259" key="1">
    <source>
        <dbReference type="Pfam" id="PF20179"/>
    </source>
</evidence>